<dbReference type="AlphaFoldDB" id="A0A7Y7PRG5"/>
<evidence type="ECO:0000259" key="2">
    <source>
        <dbReference type="Pfam" id="PF08484"/>
    </source>
</evidence>
<dbReference type="Pfam" id="PF13489">
    <property type="entry name" value="Methyltransf_23"/>
    <property type="match status" value="1"/>
</dbReference>
<dbReference type="SUPFAM" id="SSF53335">
    <property type="entry name" value="S-adenosyl-L-methionine-dependent methyltransferases"/>
    <property type="match status" value="1"/>
</dbReference>
<protein>
    <submittedName>
        <fullName evidence="3">Class I SAM-dependent methyltransferase</fullName>
    </submittedName>
</protein>
<feature type="domain" description="C-methyltransferase" evidence="2">
    <location>
        <begin position="271"/>
        <end position="432"/>
    </location>
</feature>
<dbReference type="Pfam" id="PF08421">
    <property type="entry name" value="Methyltransf_13"/>
    <property type="match status" value="1"/>
</dbReference>
<dbReference type="PANTHER" id="PTHR43861:SF5">
    <property type="entry name" value="BLL5978 PROTEIN"/>
    <property type="match status" value="1"/>
</dbReference>
<sequence>MTSTLLHPADSVELEAHPAPAASLAPADHCRFCAAPLRVTFVDLGTSPLCQDHVRPADFNRAESFYPLHAYVCGQCYLVQVGTFVEPANVFRSDYAYFSSYSPSWLRHAQQYCDLITERLALDAASLVVEVASNDGYLLQYLVAKDIPVLGVEPAGNVADAALLKGVPSLRKFFGSATALEIGQSHGLADLVVANNVLAHVPDLNDFVQGLRLVLKPEGVITLEFPHLLKLIEGNQFDTIYHEHFSYFSFWTVEQIFAHHDLILFDVQELPTHGGSLRIYARHRAAQSARLAVTTAVPELRNRELTAGVCELDFYAAFAGQVRETKRKLLEFLIAAKRAGKTVAGYGAPGKGNTLLNYCGIRTDFIDYTVDLNPHKQGNFLPGTRIPILEPQHIAETRPDFLLILPWNLRAEIMEQMAYIRDWGGQFVVPIPEVQVYE</sequence>
<dbReference type="InterPro" id="IPR029063">
    <property type="entry name" value="SAM-dependent_MTases_sf"/>
</dbReference>
<keyword evidence="3" id="KW-0489">Methyltransferase</keyword>
<keyword evidence="4" id="KW-1185">Reference proteome</keyword>
<dbReference type="Pfam" id="PF08484">
    <property type="entry name" value="Methyltransf_14"/>
    <property type="match status" value="1"/>
</dbReference>
<name>A0A7Y7PRG5_9BACT</name>
<dbReference type="Gene3D" id="3.40.50.150">
    <property type="entry name" value="Vaccinia Virus protein VP39"/>
    <property type="match status" value="1"/>
</dbReference>
<dbReference type="InterPro" id="IPR013691">
    <property type="entry name" value="MeTrfase_14"/>
</dbReference>
<dbReference type="InterPro" id="IPR038576">
    <property type="entry name" value="Methyltransf_Zn-bd_dom_put_sf"/>
</dbReference>
<feature type="domain" description="Methyltransferase putative zinc binding" evidence="1">
    <location>
        <begin position="30"/>
        <end position="91"/>
    </location>
</feature>
<dbReference type="EMBL" id="JABKAU010000032">
    <property type="protein sequence ID" value="NVO32555.1"/>
    <property type="molecule type" value="Genomic_DNA"/>
</dbReference>
<dbReference type="Gene3D" id="3.40.50.720">
    <property type="entry name" value="NAD(P)-binding Rossmann-like Domain"/>
    <property type="match status" value="1"/>
</dbReference>
<dbReference type="InterPro" id="IPR013630">
    <property type="entry name" value="Methyltransf_Zn-bd_dom_put"/>
</dbReference>
<proteinExistence type="predicted"/>
<organism evidence="3 4">
    <name type="scientific">Hymenobacter lapidiphilus</name>
    <dbReference type="NCBI Taxonomy" id="2608003"/>
    <lineage>
        <taxon>Bacteria</taxon>
        <taxon>Pseudomonadati</taxon>
        <taxon>Bacteroidota</taxon>
        <taxon>Cytophagia</taxon>
        <taxon>Cytophagales</taxon>
        <taxon>Hymenobacteraceae</taxon>
        <taxon>Hymenobacter</taxon>
    </lineage>
</organism>
<dbReference type="Gene3D" id="6.20.50.110">
    <property type="entry name" value="Methyltransferase, zinc-binding domain"/>
    <property type="match status" value="1"/>
</dbReference>
<dbReference type="GO" id="GO:0032259">
    <property type="term" value="P:methylation"/>
    <property type="evidence" value="ECO:0007669"/>
    <property type="project" value="UniProtKB-KW"/>
</dbReference>
<comment type="caution">
    <text evidence="3">The sequence shown here is derived from an EMBL/GenBank/DDBJ whole genome shotgun (WGS) entry which is preliminary data.</text>
</comment>
<dbReference type="RefSeq" id="WP_176909429.1">
    <property type="nucleotide sequence ID" value="NZ_JABKAU010000032.1"/>
</dbReference>
<dbReference type="GO" id="GO:0008168">
    <property type="term" value="F:methyltransferase activity"/>
    <property type="evidence" value="ECO:0007669"/>
    <property type="project" value="UniProtKB-KW"/>
</dbReference>
<evidence type="ECO:0000313" key="3">
    <source>
        <dbReference type="EMBL" id="NVO32555.1"/>
    </source>
</evidence>
<reference evidence="3 4" key="1">
    <citation type="submission" date="2020-05" db="EMBL/GenBank/DDBJ databases">
        <title>Hymenobacter terrestris sp. nov. and Hymenobacter lapidiphilus sp. nov., isolated from regoliths in Antarctica.</title>
        <authorList>
            <person name="Sedlacek I."/>
            <person name="Pantucek R."/>
            <person name="Zeman M."/>
            <person name="Holochova P."/>
            <person name="Kralova S."/>
            <person name="Stankova E."/>
            <person name="Sedo O."/>
            <person name="Micenkova L."/>
            <person name="Svec P."/>
            <person name="Gupta V."/>
            <person name="Sood U."/>
            <person name="Korpole U.S."/>
            <person name="Lal R."/>
        </authorList>
    </citation>
    <scope>NUCLEOTIDE SEQUENCE [LARGE SCALE GENOMIC DNA]</scope>
    <source>
        <strain evidence="3 4">P5342</strain>
    </source>
</reference>
<evidence type="ECO:0000259" key="1">
    <source>
        <dbReference type="Pfam" id="PF08421"/>
    </source>
</evidence>
<gene>
    <name evidence="3" type="ORF">HW554_15170</name>
</gene>
<evidence type="ECO:0000313" key="4">
    <source>
        <dbReference type="Proteomes" id="UP000565521"/>
    </source>
</evidence>
<dbReference type="Proteomes" id="UP000565521">
    <property type="component" value="Unassembled WGS sequence"/>
</dbReference>
<dbReference type="Gene3D" id="6.10.250.3100">
    <property type="match status" value="1"/>
</dbReference>
<dbReference type="PANTHER" id="PTHR43861">
    <property type="entry name" value="TRANS-ACONITATE 2-METHYLTRANSFERASE-RELATED"/>
    <property type="match status" value="1"/>
</dbReference>
<accession>A0A7Y7PRG5</accession>
<keyword evidence="3" id="KW-0808">Transferase</keyword>